<dbReference type="GO" id="GO:0071949">
    <property type="term" value="F:FAD binding"/>
    <property type="evidence" value="ECO:0007669"/>
    <property type="project" value="InterPro"/>
</dbReference>
<organism evidence="2 3">
    <name type="scientific">Pseudoduganella lurida</name>
    <dbReference type="NCBI Taxonomy" id="1036180"/>
    <lineage>
        <taxon>Bacteria</taxon>
        <taxon>Pseudomonadati</taxon>
        <taxon>Pseudomonadota</taxon>
        <taxon>Betaproteobacteria</taxon>
        <taxon>Burkholderiales</taxon>
        <taxon>Oxalobacteraceae</taxon>
        <taxon>Telluria group</taxon>
        <taxon>Pseudoduganella</taxon>
    </lineage>
</organism>
<evidence type="ECO:0000313" key="3">
    <source>
        <dbReference type="Proteomes" id="UP000318431"/>
    </source>
</evidence>
<proteinExistence type="predicted"/>
<dbReference type="InterPro" id="IPR036188">
    <property type="entry name" value="FAD/NAD-bd_sf"/>
</dbReference>
<dbReference type="PRINTS" id="PR00420">
    <property type="entry name" value="RNGMNOXGNASE"/>
</dbReference>
<gene>
    <name evidence="2" type="ORF">IP91_00376</name>
</gene>
<keyword evidence="3" id="KW-1185">Reference proteome</keyword>
<protein>
    <submittedName>
        <fullName evidence="2">2-polyprenyl-6-methoxyphenol hydroxylase-like FAD-dependent oxidoreductase</fullName>
    </submittedName>
</protein>
<reference evidence="2 3" key="1">
    <citation type="journal article" date="2015" name="Stand. Genomic Sci.">
        <title>Genomic Encyclopedia of Bacterial and Archaeal Type Strains, Phase III: the genomes of soil and plant-associated and newly described type strains.</title>
        <authorList>
            <person name="Whitman W.B."/>
            <person name="Woyke T."/>
            <person name="Klenk H.P."/>
            <person name="Zhou Y."/>
            <person name="Lilburn T.G."/>
            <person name="Beck B.J."/>
            <person name="De Vos P."/>
            <person name="Vandamme P."/>
            <person name="Eisen J.A."/>
            <person name="Garrity G."/>
            <person name="Hugenholtz P."/>
            <person name="Kyrpides N.C."/>
        </authorList>
    </citation>
    <scope>NUCLEOTIDE SEQUENCE [LARGE SCALE GENOMIC DNA]</scope>
    <source>
        <strain evidence="2 3">CGMCC 1.10822</strain>
    </source>
</reference>
<dbReference type="Pfam" id="PF01494">
    <property type="entry name" value="FAD_binding_3"/>
    <property type="match status" value="1"/>
</dbReference>
<accession>A0A562RJT5</accession>
<name>A0A562RJT5_9BURK</name>
<dbReference type="EMBL" id="VLLB01000001">
    <property type="protein sequence ID" value="TWI69309.1"/>
    <property type="molecule type" value="Genomic_DNA"/>
</dbReference>
<feature type="domain" description="FAD-binding" evidence="1">
    <location>
        <begin position="6"/>
        <end position="342"/>
    </location>
</feature>
<dbReference type="Proteomes" id="UP000318431">
    <property type="component" value="Unassembled WGS sequence"/>
</dbReference>
<dbReference type="PANTHER" id="PTHR46865">
    <property type="entry name" value="OXIDOREDUCTASE-RELATED"/>
    <property type="match status" value="1"/>
</dbReference>
<comment type="caution">
    <text evidence="2">The sequence shown here is derived from an EMBL/GenBank/DDBJ whole genome shotgun (WGS) entry which is preliminary data.</text>
</comment>
<dbReference type="InterPro" id="IPR002938">
    <property type="entry name" value="FAD-bd"/>
</dbReference>
<dbReference type="InterPro" id="IPR051704">
    <property type="entry name" value="FAD_aromatic-hydroxylase"/>
</dbReference>
<dbReference type="Gene3D" id="3.30.9.10">
    <property type="entry name" value="D-Amino Acid Oxidase, subunit A, domain 2"/>
    <property type="match status" value="1"/>
</dbReference>
<dbReference type="Gene3D" id="3.50.50.60">
    <property type="entry name" value="FAD/NAD(P)-binding domain"/>
    <property type="match status" value="1"/>
</dbReference>
<dbReference type="SUPFAM" id="SSF51905">
    <property type="entry name" value="FAD/NAD(P)-binding domain"/>
    <property type="match status" value="1"/>
</dbReference>
<evidence type="ECO:0000313" key="2">
    <source>
        <dbReference type="EMBL" id="TWI69309.1"/>
    </source>
</evidence>
<dbReference type="RefSeq" id="WP_145647074.1">
    <property type="nucleotide sequence ID" value="NZ_VLLB01000001.1"/>
</dbReference>
<sequence length="405" mass="43688">MKRTKSILICGAGVAGPACAWWLKRYGFKVVVAEKAASFREGGQNVDVKGAGQQVIAMMNLTMQIDAMNTGECGQKWLDAAGRVLATLPKGSVGGLTSDFEILRGNLARILFDATRDACDYRFGTSVVALDESAEGVWVTFATGAVEEFAMVICADGVGSSTRALALAKQTRLRYLGAYMAFFTIPRRAGDDSWAYSVNGIGGTMIHLRPGGLANTTVLVTFPAAPPAPHEKQVNSVHDARHMLRAALSGRGTVAERIVGELDAVRDFYFGPMSQVQASHWSSGRLVLLGDAAHCPTPFTGKGTALALVGAYVLAGEIMRCASHTEAFDAYETILRPYVEKTQQELTPRLVRMLHVKTRSGIAIARFVQRLLGSRFIQYLLAPRAVAHARSVEADFALPRYQTDA</sequence>
<evidence type="ECO:0000259" key="1">
    <source>
        <dbReference type="Pfam" id="PF01494"/>
    </source>
</evidence>
<dbReference type="OrthoDB" id="5487740at2"/>
<dbReference type="AlphaFoldDB" id="A0A562RJT5"/>
<dbReference type="PANTHER" id="PTHR46865:SF2">
    <property type="entry name" value="MONOOXYGENASE"/>
    <property type="match status" value="1"/>
</dbReference>